<evidence type="ECO:0000313" key="1">
    <source>
        <dbReference type="EMBL" id="CAD7648930.1"/>
    </source>
</evidence>
<evidence type="ECO:0000313" key="2">
    <source>
        <dbReference type="Proteomes" id="UP000728032"/>
    </source>
</evidence>
<sequence>MILRLWHVGVYCNITTERPVRQDLLDRGNQLVVNAQTFAQQLYEKGKTDQSSDVSLKSTAAVYCNAVRDDPVRQDLLDISKLMVEGGKAFAEELKEKGQTAASTDVSVKCDQVSLDRDSVANSKNVHPEDLHKFNPNILENPGGILFIGVYCNTTTSPVRQDLIDDGSRLVEKAKLFALHLNDQGKPDESTIVRLAADQVTLDVDSCYNIVLESNRYQVDKVFQQVLNNVPTIKI</sequence>
<gene>
    <name evidence="1" type="ORF">ONB1V03_LOCUS7009</name>
</gene>
<organism evidence="1">
    <name type="scientific">Oppiella nova</name>
    <dbReference type="NCBI Taxonomy" id="334625"/>
    <lineage>
        <taxon>Eukaryota</taxon>
        <taxon>Metazoa</taxon>
        <taxon>Ecdysozoa</taxon>
        <taxon>Arthropoda</taxon>
        <taxon>Chelicerata</taxon>
        <taxon>Arachnida</taxon>
        <taxon>Acari</taxon>
        <taxon>Acariformes</taxon>
        <taxon>Sarcoptiformes</taxon>
        <taxon>Oribatida</taxon>
        <taxon>Brachypylina</taxon>
        <taxon>Oppioidea</taxon>
        <taxon>Oppiidae</taxon>
        <taxon>Oppiella</taxon>
    </lineage>
</organism>
<dbReference type="EMBL" id="CAJPVJ010003394">
    <property type="protein sequence ID" value="CAG2167503.1"/>
    <property type="molecule type" value="Genomic_DNA"/>
</dbReference>
<protein>
    <submittedName>
        <fullName evidence="1">Uncharacterized protein</fullName>
    </submittedName>
</protein>
<accession>A0A7R9QK89</accession>
<dbReference type="AlphaFoldDB" id="A0A7R9QK89"/>
<reference evidence="1" key="1">
    <citation type="submission" date="2020-11" db="EMBL/GenBank/DDBJ databases">
        <authorList>
            <person name="Tran Van P."/>
        </authorList>
    </citation>
    <scope>NUCLEOTIDE SEQUENCE</scope>
</reference>
<dbReference type="EMBL" id="OC918219">
    <property type="protein sequence ID" value="CAD7648930.1"/>
    <property type="molecule type" value="Genomic_DNA"/>
</dbReference>
<name>A0A7R9QK89_9ACAR</name>
<proteinExistence type="predicted"/>
<keyword evidence="2" id="KW-1185">Reference proteome</keyword>
<dbReference type="Proteomes" id="UP000728032">
    <property type="component" value="Unassembled WGS sequence"/>
</dbReference>